<accession>X1GQS3</accession>
<proteinExistence type="predicted"/>
<evidence type="ECO:0000313" key="1">
    <source>
        <dbReference type="EMBL" id="GAH59522.1"/>
    </source>
</evidence>
<feature type="non-terminal residue" evidence="1">
    <location>
        <position position="70"/>
    </location>
</feature>
<dbReference type="EMBL" id="BARU01017371">
    <property type="protein sequence ID" value="GAH59522.1"/>
    <property type="molecule type" value="Genomic_DNA"/>
</dbReference>
<evidence type="ECO:0008006" key="2">
    <source>
        <dbReference type="Google" id="ProtNLM"/>
    </source>
</evidence>
<dbReference type="Gene3D" id="3.30.70.3270">
    <property type="match status" value="1"/>
</dbReference>
<gene>
    <name evidence="1" type="ORF">S03H2_28825</name>
</gene>
<protein>
    <recommendedName>
        <fullName evidence="2">NADH-quinone oxidoreductase subunit I</fullName>
    </recommendedName>
</protein>
<comment type="caution">
    <text evidence="1">The sequence shown here is derived from an EMBL/GenBank/DDBJ whole genome shotgun (WGS) entry which is preliminary data.</text>
</comment>
<reference evidence="1" key="1">
    <citation type="journal article" date="2014" name="Front. Microbiol.">
        <title>High frequency of phylogenetically diverse reductive dehalogenase-homologous genes in deep subseafloor sedimentary metagenomes.</title>
        <authorList>
            <person name="Kawai M."/>
            <person name="Futagami T."/>
            <person name="Toyoda A."/>
            <person name="Takaki Y."/>
            <person name="Nishi S."/>
            <person name="Hori S."/>
            <person name="Arai W."/>
            <person name="Tsubouchi T."/>
            <person name="Morono Y."/>
            <person name="Uchiyama I."/>
            <person name="Ito T."/>
            <person name="Fujiyama A."/>
            <person name="Inagaki F."/>
            <person name="Takami H."/>
        </authorList>
    </citation>
    <scope>NUCLEOTIDE SEQUENCE</scope>
    <source>
        <strain evidence="1">Expedition CK06-06</strain>
    </source>
</reference>
<organism evidence="1">
    <name type="scientific">marine sediment metagenome</name>
    <dbReference type="NCBI Taxonomy" id="412755"/>
    <lineage>
        <taxon>unclassified sequences</taxon>
        <taxon>metagenomes</taxon>
        <taxon>ecological metagenomes</taxon>
    </lineage>
</organism>
<sequence>MIGSIIKRIWALICGLRETLGYFLKTTILGKPITLRYPEERWTPYPRFHGLHKLLRDDNGKEKCVACCLC</sequence>
<dbReference type="AlphaFoldDB" id="X1GQS3"/>
<name>X1GQS3_9ZZZZ</name>